<protein>
    <submittedName>
        <fullName evidence="2">Putative sam-dependent methyltransferase protein</fullName>
    </submittedName>
</protein>
<dbReference type="Gene3D" id="3.40.50.150">
    <property type="entry name" value="Vaccinia Virus protein VP39"/>
    <property type="match status" value="1"/>
</dbReference>
<reference evidence="3" key="1">
    <citation type="journal article" date="2013" name="Genome Announc.">
        <title>Draft genome sequence of the ascomycete Phaeoacremonium aleophilum strain UCR-PA7, a causal agent of the esca disease complex in grapevines.</title>
        <authorList>
            <person name="Blanco-Ulate B."/>
            <person name="Rolshausen P."/>
            <person name="Cantu D."/>
        </authorList>
    </citation>
    <scope>NUCLEOTIDE SEQUENCE [LARGE SCALE GENOMIC DNA]</scope>
    <source>
        <strain evidence="3">UCR-PA7</strain>
    </source>
</reference>
<dbReference type="eggNOG" id="ENOG502S50U">
    <property type="taxonomic scope" value="Eukaryota"/>
</dbReference>
<dbReference type="HOGENOM" id="CLU_058846_1_0_1"/>
<evidence type="ECO:0000313" key="3">
    <source>
        <dbReference type="Proteomes" id="UP000014074"/>
    </source>
</evidence>
<accession>R8BCI3</accession>
<dbReference type="AlphaFoldDB" id="R8BCI3"/>
<organism evidence="2 3">
    <name type="scientific">Phaeoacremonium minimum (strain UCR-PA7)</name>
    <name type="common">Esca disease fungus</name>
    <name type="synonym">Togninia minima</name>
    <dbReference type="NCBI Taxonomy" id="1286976"/>
    <lineage>
        <taxon>Eukaryota</taxon>
        <taxon>Fungi</taxon>
        <taxon>Dikarya</taxon>
        <taxon>Ascomycota</taxon>
        <taxon>Pezizomycotina</taxon>
        <taxon>Sordariomycetes</taxon>
        <taxon>Sordariomycetidae</taxon>
        <taxon>Togniniales</taxon>
        <taxon>Togniniaceae</taxon>
        <taxon>Phaeoacremonium</taxon>
    </lineage>
</organism>
<dbReference type="CDD" id="cd02440">
    <property type="entry name" value="AdoMet_MTases"/>
    <property type="match status" value="1"/>
</dbReference>
<dbReference type="InterPro" id="IPR029063">
    <property type="entry name" value="SAM-dependent_MTases_sf"/>
</dbReference>
<evidence type="ECO:0000259" key="1">
    <source>
        <dbReference type="Pfam" id="PF13649"/>
    </source>
</evidence>
<dbReference type="SUPFAM" id="SSF53335">
    <property type="entry name" value="S-adenosyl-L-methionine-dependent methyltransferases"/>
    <property type="match status" value="1"/>
</dbReference>
<dbReference type="Proteomes" id="UP000014074">
    <property type="component" value="Unassembled WGS sequence"/>
</dbReference>
<dbReference type="Pfam" id="PF13649">
    <property type="entry name" value="Methyltransf_25"/>
    <property type="match status" value="1"/>
</dbReference>
<name>R8BCI3_PHAM7</name>
<dbReference type="RefSeq" id="XP_007918236.1">
    <property type="nucleotide sequence ID" value="XM_007920045.1"/>
</dbReference>
<dbReference type="GO" id="GO:0032259">
    <property type="term" value="P:methylation"/>
    <property type="evidence" value="ECO:0007669"/>
    <property type="project" value="UniProtKB-KW"/>
</dbReference>
<keyword evidence="3" id="KW-1185">Reference proteome</keyword>
<dbReference type="KEGG" id="tmn:UCRPA7_7515"/>
<gene>
    <name evidence="2" type="ORF">UCRPA7_7515</name>
</gene>
<dbReference type="GeneID" id="19328282"/>
<proteinExistence type="predicted"/>
<keyword evidence="2" id="KW-0808">Transferase</keyword>
<sequence length="301" mass="33164">MALSHLRSPEELARCLLENDRRPDPDHTLAAIKHRQRLLRSWGISHGATILEIGCGQGDCTVVLADAVGDEGLVVGIDPAPDDYGIPSLGRAHKHVKASVVGKQIQFIRSDAVSYLTSPTGVTRFDFIVLCHCIWYLSEPSKLAEIFDLARSHARTQTILLAEFGMAASVPAAVPHVLVACAVNALESVLTTETLRNMHCVTTPRQIADAAERGGWIVKEEDLLVPEAEQRDGWREVVMVLEKPHRQVYENDVESLGVSEKIKSMLLAARDAVEESVRRLDGGLAKVRNMDVWVVRFNLAQ</sequence>
<dbReference type="OrthoDB" id="8300214at2759"/>
<keyword evidence="2" id="KW-0489">Methyltransferase</keyword>
<dbReference type="EMBL" id="KB933306">
    <property type="protein sequence ID" value="EON96990.1"/>
    <property type="molecule type" value="Genomic_DNA"/>
</dbReference>
<dbReference type="InterPro" id="IPR041698">
    <property type="entry name" value="Methyltransf_25"/>
</dbReference>
<feature type="domain" description="Methyltransferase" evidence="1">
    <location>
        <begin position="50"/>
        <end position="147"/>
    </location>
</feature>
<evidence type="ECO:0000313" key="2">
    <source>
        <dbReference type="EMBL" id="EON96990.1"/>
    </source>
</evidence>
<dbReference type="GO" id="GO:0008168">
    <property type="term" value="F:methyltransferase activity"/>
    <property type="evidence" value="ECO:0007669"/>
    <property type="project" value="UniProtKB-KW"/>
</dbReference>